<reference evidence="1 2" key="1">
    <citation type="submission" date="2019-02" db="EMBL/GenBank/DDBJ databases">
        <title>Deep-cultivation of Planctomycetes and their phenomic and genomic characterization uncovers novel biology.</title>
        <authorList>
            <person name="Wiegand S."/>
            <person name="Jogler M."/>
            <person name="Boedeker C."/>
            <person name="Pinto D."/>
            <person name="Vollmers J."/>
            <person name="Rivas-Marin E."/>
            <person name="Kohn T."/>
            <person name="Peeters S.H."/>
            <person name="Heuer A."/>
            <person name="Rast P."/>
            <person name="Oberbeckmann S."/>
            <person name="Bunk B."/>
            <person name="Jeske O."/>
            <person name="Meyerdierks A."/>
            <person name="Storesund J.E."/>
            <person name="Kallscheuer N."/>
            <person name="Luecker S."/>
            <person name="Lage O.M."/>
            <person name="Pohl T."/>
            <person name="Merkel B.J."/>
            <person name="Hornburger P."/>
            <person name="Mueller R.-W."/>
            <person name="Bruemmer F."/>
            <person name="Labrenz M."/>
            <person name="Spormann A.M."/>
            <person name="Op Den Camp H."/>
            <person name="Overmann J."/>
            <person name="Amann R."/>
            <person name="Jetten M.S.M."/>
            <person name="Mascher T."/>
            <person name="Medema M.H."/>
            <person name="Devos D.P."/>
            <person name="Kaster A.-K."/>
            <person name="Ovreas L."/>
            <person name="Rohde M."/>
            <person name="Galperin M.Y."/>
            <person name="Jogler C."/>
        </authorList>
    </citation>
    <scope>NUCLEOTIDE SEQUENCE [LARGE SCALE GENOMIC DNA]</scope>
    <source>
        <strain evidence="1 2">Pla108</strain>
    </source>
</reference>
<name>A0A5C6AKH1_9BACT</name>
<dbReference type="OrthoDB" id="291863at2"/>
<evidence type="ECO:0000313" key="1">
    <source>
        <dbReference type="EMBL" id="TWT99900.1"/>
    </source>
</evidence>
<dbReference type="RefSeq" id="WP_146443293.1">
    <property type="nucleotide sequence ID" value="NZ_SJPR01000001.1"/>
</dbReference>
<comment type="caution">
    <text evidence="1">The sequence shown here is derived from an EMBL/GenBank/DDBJ whole genome shotgun (WGS) entry which is preliminary data.</text>
</comment>
<dbReference type="AlphaFoldDB" id="A0A5C6AKH1"/>
<gene>
    <name evidence="1" type="ORF">Pla108_08430</name>
</gene>
<dbReference type="EMBL" id="SJPR01000001">
    <property type="protein sequence ID" value="TWT99900.1"/>
    <property type="molecule type" value="Genomic_DNA"/>
</dbReference>
<organism evidence="1 2">
    <name type="scientific">Botrimarina colliarenosi</name>
    <dbReference type="NCBI Taxonomy" id="2528001"/>
    <lineage>
        <taxon>Bacteria</taxon>
        <taxon>Pseudomonadati</taxon>
        <taxon>Planctomycetota</taxon>
        <taxon>Planctomycetia</taxon>
        <taxon>Pirellulales</taxon>
        <taxon>Lacipirellulaceae</taxon>
        <taxon>Botrimarina</taxon>
    </lineage>
</organism>
<dbReference type="Proteomes" id="UP000317421">
    <property type="component" value="Unassembled WGS sequence"/>
</dbReference>
<proteinExistence type="predicted"/>
<protein>
    <submittedName>
        <fullName evidence="1">Uncharacterized protein</fullName>
    </submittedName>
</protein>
<accession>A0A5C6AKH1</accession>
<evidence type="ECO:0000313" key="2">
    <source>
        <dbReference type="Proteomes" id="UP000317421"/>
    </source>
</evidence>
<sequence>MTVTDIAAFGASSSLGAFGGASNRPDRHVQSAFSAVLEEAGREGYASAKPLASGESVAESAQKALDDWFGSERNGRYATKESLEELQQAFGQIVVRAMDEGGYVDPKGFLAGLSRDELSTLQSVNSLAEPINVGGLTEEGALNLLLPPAAQVDLNHDGITQSGVGNGLRFPNSDTPAEVVEAWDAATAGMSPGAMMAFELRMMLPLLTANIEVDDNGQFVRHYEPGDPGWRNPFNEAGYSYRDAVQSMIDALDFQKEQTPIDQYEEQMAFWRRFGEELAANGAT</sequence>
<keyword evidence="2" id="KW-1185">Reference proteome</keyword>